<keyword evidence="4 6" id="KW-0472">Membrane</keyword>
<evidence type="ECO:0000256" key="5">
    <source>
        <dbReference type="SAM" id="MobiDB-lite"/>
    </source>
</evidence>
<feature type="transmembrane region" description="Helical" evidence="6">
    <location>
        <begin position="220"/>
        <end position="243"/>
    </location>
</feature>
<feature type="transmembrane region" description="Helical" evidence="6">
    <location>
        <begin position="304"/>
        <end position="325"/>
    </location>
</feature>
<comment type="caution">
    <text evidence="7">The sequence shown here is derived from an EMBL/GenBank/DDBJ whole genome shotgun (WGS) entry which is preliminary data.</text>
</comment>
<dbReference type="InterPro" id="IPR002293">
    <property type="entry name" value="AA/rel_permease1"/>
</dbReference>
<feature type="transmembrane region" description="Helical" evidence="6">
    <location>
        <begin position="435"/>
        <end position="454"/>
    </location>
</feature>
<evidence type="ECO:0000256" key="3">
    <source>
        <dbReference type="ARBA" id="ARBA00022989"/>
    </source>
</evidence>
<evidence type="ECO:0000313" key="7">
    <source>
        <dbReference type="EMBL" id="KAK0730147.1"/>
    </source>
</evidence>
<proteinExistence type="predicted"/>
<dbReference type="GO" id="GO:0016020">
    <property type="term" value="C:membrane"/>
    <property type="evidence" value="ECO:0007669"/>
    <property type="project" value="UniProtKB-SubCell"/>
</dbReference>
<gene>
    <name evidence="7" type="ORF">B0H67DRAFT_630599</name>
</gene>
<feature type="region of interest" description="Disordered" evidence="5">
    <location>
        <begin position="1"/>
        <end position="59"/>
    </location>
</feature>
<protein>
    <submittedName>
        <fullName evidence="7">Amino acid permease-domain-containing protein</fullName>
    </submittedName>
</protein>
<sequence>MSSNWRRPFSSLDEELPNEPAPVASVSHSHSELSDGSLKYTLEKGGNDSPPAYQEATGAPVERNSPLGYSVGPMIIIFLNISKMIGTGVFSTPSAVLKGTGSVGLALVYWALGFLTSIASFSVYLEYASYFPNRSGSDVVHLEQTYPRPRWLFPTAYAFNAVALSFSSGNAIVLADYMFRIGGHVPSPWEVKGVAVAGYTVALLCVIFHTRFAYQLSNGIGLIKVLTLVFISIAGLVVLGGLVPRVSNPHANFVDPFEGFEGRPTPYGLTTAMYRIIFSYGGFENAFNVVNEVKNPVKQLRRHGFLSLAIVAVLYLLANIAYFAAVPKEDLRAAKQITASLFFTNVFGSSNAVRGFNFLIVLSAFGNIVAGMLGTSRLIRECGRQGVLPFPWIWASTRPFGTPLRPYVIKYAFNILMILTLPADDAIHFITDIQIYPSAFFFLLLAAGIYIIRYRRRCLGLPRAEFHAWGPIIVFNILINLYGGLFAGDVSFWYATYVVVGIAILVGCGVYYYFWVSLMPKLRGYRIRQVVLDVDDGAAQSHKLVKVPVEELAEWDATHDAVGRTRGSGGSQDDAEGKAPVTKAGSAC</sequence>
<feature type="transmembrane region" description="Helical" evidence="6">
    <location>
        <begin position="191"/>
        <end position="214"/>
    </location>
</feature>
<dbReference type="InterPro" id="IPR050598">
    <property type="entry name" value="AminoAcid_Transporter"/>
</dbReference>
<feature type="transmembrane region" description="Helical" evidence="6">
    <location>
        <begin position="355"/>
        <end position="374"/>
    </location>
</feature>
<feature type="region of interest" description="Disordered" evidence="5">
    <location>
        <begin position="561"/>
        <end position="588"/>
    </location>
</feature>
<dbReference type="EMBL" id="JAUKUA010000001">
    <property type="protein sequence ID" value="KAK0730147.1"/>
    <property type="molecule type" value="Genomic_DNA"/>
</dbReference>
<feature type="transmembrane region" description="Helical" evidence="6">
    <location>
        <begin position="157"/>
        <end position="179"/>
    </location>
</feature>
<evidence type="ECO:0000256" key="6">
    <source>
        <dbReference type="SAM" id="Phobius"/>
    </source>
</evidence>
<keyword evidence="2 6" id="KW-0812">Transmembrane</keyword>
<name>A0AA40E9L3_9PEZI</name>
<dbReference type="Proteomes" id="UP001172102">
    <property type="component" value="Unassembled WGS sequence"/>
</dbReference>
<reference evidence="7" key="1">
    <citation type="submission" date="2023-06" db="EMBL/GenBank/DDBJ databases">
        <title>Genome-scale phylogeny and comparative genomics of the fungal order Sordariales.</title>
        <authorList>
            <consortium name="Lawrence Berkeley National Laboratory"/>
            <person name="Hensen N."/>
            <person name="Bonometti L."/>
            <person name="Westerberg I."/>
            <person name="Brannstrom I.O."/>
            <person name="Guillou S."/>
            <person name="Cros-Aarteil S."/>
            <person name="Calhoun S."/>
            <person name="Haridas S."/>
            <person name="Kuo A."/>
            <person name="Mondo S."/>
            <person name="Pangilinan J."/>
            <person name="Riley R."/>
            <person name="Labutti K."/>
            <person name="Andreopoulos B."/>
            <person name="Lipzen A."/>
            <person name="Chen C."/>
            <person name="Yanf M."/>
            <person name="Daum C."/>
            <person name="Ng V."/>
            <person name="Clum A."/>
            <person name="Steindorff A."/>
            <person name="Ohm R."/>
            <person name="Martin F."/>
            <person name="Silar P."/>
            <person name="Natvig D."/>
            <person name="Lalanne C."/>
            <person name="Gautier V."/>
            <person name="Ament-Velasquez S.L."/>
            <person name="Kruys A."/>
            <person name="Hutchinson M.I."/>
            <person name="Powell A.J."/>
            <person name="Barry K."/>
            <person name="Miller A.N."/>
            <person name="Grigoriev I.V."/>
            <person name="Debuchy R."/>
            <person name="Gladieux P."/>
            <person name="Thoren M.H."/>
            <person name="Johannesson H."/>
        </authorList>
    </citation>
    <scope>NUCLEOTIDE SEQUENCE</scope>
    <source>
        <strain evidence="7">SMH4607-1</strain>
    </source>
</reference>
<feature type="transmembrane region" description="Helical" evidence="6">
    <location>
        <begin position="492"/>
        <end position="516"/>
    </location>
</feature>
<keyword evidence="3 6" id="KW-1133">Transmembrane helix</keyword>
<evidence type="ECO:0000313" key="8">
    <source>
        <dbReference type="Proteomes" id="UP001172102"/>
    </source>
</evidence>
<keyword evidence="8" id="KW-1185">Reference proteome</keyword>
<evidence type="ECO:0000256" key="4">
    <source>
        <dbReference type="ARBA" id="ARBA00023136"/>
    </source>
</evidence>
<dbReference type="Gene3D" id="1.20.1740.10">
    <property type="entry name" value="Amino acid/polyamine transporter I"/>
    <property type="match status" value="1"/>
</dbReference>
<evidence type="ECO:0000256" key="2">
    <source>
        <dbReference type="ARBA" id="ARBA00022692"/>
    </source>
</evidence>
<feature type="transmembrane region" description="Helical" evidence="6">
    <location>
        <begin position="407"/>
        <end position="423"/>
    </location>
</feature>
<organism evidence="7 8">
    <name type="scientific">Lasiosphaeris hirsuta</name>
    <dbReference type="NCBI Taxonomy" id="260670"/>
    <lineage>
        <taxon>Eukaryota</taxon>
        <taxon>Fungi</taxon>
        <taxon>Dikarya</taxon>
        <taxon>Ascomycota</taxon>
        <taxon>Pezizomycotina</taxon>
        <taxon>Sordariomycetes</taxon>
        <taxon>Sordariomycetidae</taxon>
        <taxon>Sordariales</taxon>
        <taxon>Lasiosphaeriaceae</taxon>
        <taxon>Lasiosphaeris</taxon>
    </lineage>
</organism>
<evidence type="ECO:0000256" key="1">
    <source>
        <dbReference type="ARBA" id="ARBA00004141"/>
    </source>
</evidence>
<dbReference type="Pfam" id="PF13520">
    <property type="entry name" value="AA_permease_2"/>
    <property type="match status" value="1"/>
</dbReference>
<feature type="transmembrane region" description="Helical" evidence="6">
    <location>
        <begin position="71"/>
        <end position="91"/>
    </location>
</feature>
<dbReference type="PANTHER" id="PTHR11785">
    <property type="entry name" value="AMINO ACID TRANSPORTER"/>
    <property type="match status" value="1"/>
</dbReference>
<accession>A0AA40E9L3</accession>
<feature type="transmembrane region" description="Helical" evidence="6">
    <location>
        <begin position="466"/>
        <end position="486"/>
    </location>
</feature>
<comment type="subcellular location">
    <subcellularLocation>
        <location evidence="1">Membrane</location>
        <topology evidence="1">Multi-pass membrane protein</topology>
    </subcellularLocation>
</comment>
<dbReference type="AlphaFoldDB" id="A0AA40E9L3"/>
<dbReference type="GO" id="GO:0015179">
    <property type="term" value="F:L-amino acid transmembrane transporter activity"/>
    <property type="evidence" value="ECO:0007669"/>
    <property type="project" value="TreeGrafter"/>
</dbReference>
<dbReference type="PANTHER" id="PTHR11785:SF353">
    <property type="entry name" value="METHIONINE TRANSPORTER (EUROFUNG)"/>
    <property type="match status" value="1"/>
</dbReference>
<feature type="transmembrane region" description="Helical" evidence="6">
    <location>
        <begin position="103"/>
        <end position="125"/>
    </location>
</feature>